<evidence type="ECO:0000313" key="2">
    <source>
        <dbReference type="Proteomes" id="UP000241868"/>
    </source>
</evidence>
<dbReference type="AlphaFoldDB" id="A0A2P7U2Y8"/>
<reference evidence="1 2" key="1">
    <citation type="submission" date="2018-03" db="EMBL/GenBank/DDBJ databases">
        <title>Neisseria weixii sp. nov., isolated from the intestinal contents of Tibetan Plateau pika (Ochotona curzoniae) in Yushu, Qinghai Province, China.</title>
        <authorList>
            <person name="Gui Z."/>
        </authorList>
    </citation>
    <scope>NUCLEOTIDE SEQUENCE [LARGE SCALE GENOMIC DNA]</scope>
    <source>
        <strain evidence="1 2">ATCC 51483</strain>
    </source>
</reference>
<organism evidence="1 2">
    <name type="scientific">Neisseria iguanae</name>
    <dbReference type="NCBI Taxonomy" id="90242"/>
    <lineage>
        <taxon>Bacteria</taxon>
        <taxon>Pseudomonadati</taxon>
        <taxon>Pseudomonadota</taxon>
        <taxon>Betaproteobacteria</taxon>
        <taxon>Neisseriales</taxon>
        <taxon>Neisseriaceae</taxon>
        <taxon>Neisseria</taxon>
    </lineage>
</organism>
<accession>A0A2P7U2Y8</accession>
<dbReference type="EMBL" id="PXYY01000004">
    <property type="protein sequence ID" value="PSJ81327.1"/>
    <property type="molecule type" value="Genomic_DNA"/>
</dbReference>
<sequence length="98" mass="11603">MTNMTKDEIKALQIKAAEISDHFEKRSAVYVRSGQEIFEANRENHDDAFVTSCIANDYWWKFEWYLKGSDLWKDSDFDDIDEVAAEFEGRFAEFFREG</sequence>
<comment type="caution">
    <text evidence="1">The sequence shown here is derived from an EMBL/GenBank/DDBJ whole genome shotgun (WGS) entry which is preliminary data.</text>
</comment>
<keyword evidence="2" id="KW-1185">Reference proteome</keyword>
<dbReference type="RefSeq" id="WP_106740032.1">
    <property type="nucleotide sequence ID" value="NZ_PXYY01000004.1"/>
</dbReference>
<protein>
    <submittedName>
        <fullName evidence="1">Uncharacterized protein</fullName>
    </submittedName>
</protein>
<dbReference type="Proteomes" id="UP000241868">
    <property type="component" value="Unassembled WGS sequence"/>
</dbReference>
<evidence type="ECO:0000313" key="1">
    <source>
        <dbReference type="EMBL" id="PSJ81327.1"/>
    </source>
</evidence>
<name>A0A2P7U2Y8_9NEIS</name>
<proteinExistence type="predicted"/>
<gene>
    <name evidence="1" type="ORF">C7N83_01215</name>
</gene>